<accession>A0AC54ZCV5</accession>
<evidence type="ECO:0000313" key="2">
    <source>
        <dbReference type="RefSeq" id="XP_042638044.1"/>
    </source>
</evidence>
<dbReference type="Proteomes" id="UP000694850">
    <property type="component" value="Unplaced"/>
</dbReference>
<name>A0AC54ZCV5_ORYAF</name>
<keyword evidence="1" id="KW-1185">Reference proteome</keyword>
<organism evidence="1 2">
    <name type="scientific">Orycteropus afer afer</name>
    <dbReference type="NCBI Taxonomy" id="1230840"/>
    <lineage>
        <taxon>Eukaryota</taxon>
        <taxon>Metazoa</taxon>
        <taxon>Chordata</taxon>
        <taxon>Craniata</taxon>
        <taxon>Vertebrata</taxon>
        <taxon>Euteleostomi</taxon>
        <taxon>Mammalia</taxon>
        <taxon>Eutheria</taxon>
        <taxon>Afrotheria</taxon>
        <taxon>Tubulidentata</taxon>
        <taxon>Orycteropodidae</taxon>
        <taxon>Orycteropus</taxon>
    </lineage>
</organism>
<reference evidence="2" key="1">
    <citation type="submission" date="2025-08" db="UniProtKB">
        <authorList>
            <consortium name="RefSeq"/>
        </authorList>
    </citation>
    <scope>IDENTIFICATION</scope>
</reference>
<sequence length="2968" mass="317707">MGLSLAHLVAIFLALSLARGTELQREGRTRSHGHTVCSTWGDGHYKTFDGDVYQFRGLCDYNFASDCRDSYKEFAVHLRRSLGSSGRPELQYILLTIKDDTVYLTRQLVVVNGALVSTPHYSSGLLIEKNHAYTKVYSRAGLALMWNREDSLMLELDSKFRNHTCGLCGDFNGLQTYSEFLSDGILFSPTEFGNMQKINKPEMVCDDPEEEPVPANCAEHRAECERLLTAEAFADCQERVPLELYVRACVDDRCRCAQGLGAACVCSTVAEFSRQCSHAGGRPGSWRSAALCPKSCPRNMIYLESGSPCMDTCSHLEMSSLCEEHRMDGCFCPEGTVFDDVAGSGCIPVSQCHCKLHGHLYTPGQQVTNECEQCVCHSGRWVCKDLPCPGTCALEGGSHITTFDGKKFTFHGDCYYVLAKGDHHDSFALLGELAPCGSTEKQTCLKTVVLLADRKKNVVAFKSDGSVLLNELEVNLPHVTATFSIFRPSSYHIIVNTVFGLRLQLQLVPVMQLFATLDQSAQGQVQGLCGNFNGLASDDFKTAGGLVEATGAGFANTWKAQSSCHDKLDWLDDPCSLNIESANYAEHWCSLLKKSETPFSRCHSAVDPAEYYKRCKYDTCNCQNNEDCMCAALSSYARACAAKGVMLWGWRSHVCNKDVSSCPKSQTFLYNLTTCQQTCRSLSEPDKHCLAGFAPVDGCGCPDHTFMDEKGRCVPLAKCSCYHRGLYLEAGEVVLRQEERCVCRNGRLHCTQVKLIGQSCTAPKIHVDCNNLTAMAIWNPRPVSCQTLAAGYYQTECVSGCVCPNGLIDDGRGGCVAEENCPCVHNKDLYLPGDKIKVDCNTCTCHRGRWTCSQSVCHGTCAIYGSGHYITFDGKYYDFDGHCSYVAAQDYCGQNASLGSFSIITENVPCGTTGVTCSKAIKIFLGRTELKLEDRHRVVIQRDVGHPVSYTTREVGQYLVVEASTGIIIIWDKRTTIFIKLAPSYKGTVCGLCGNFDDRSNNDFTTRDRMVVESELDFGNSWKEAPTCTDVTSTPEPCSVNPHRRSWAEKQCSILKSRVFQVCHSKVDPKPFYEACVHDSCSCDTGGDCECFCSAVASYAQECTKEEACVYWRTPDLCPIFCDYYNPRDECEWHYEPCGNRSFETCRTINGIHSNISVSYLEGCYPRCPEDSPIYDEDLKKCVTGDKCGCYIGDNHYPPGASVPPKDICQSCICTNTSEVICRPNEGKIVSQTQHGAFCYWEICGPNGTIKQHFNVCVSTTPPTSTLTTSVTTPLSTTFPITTTMPTPTPSTVSPPSTTPKSCCFWSDWINEDHPSSGSDGGDQEMFDSVCKAPEDIECRSATEPHLSWEELGQKVQCDTSVGFVCKNEDQFENGPFGLCYDYEIRVNCCLPLPECIGSSVPTTTTPTATTSTIPSTTPTTSPVSTMTTSPTPGLTTSLTTITSTSTATPEQITTVTTTPTPESSTSVTTTSPTTTPCAACEWTGWIDSGKPDFSKPGGGDFEEIGSICGSGWAANIACRAAMYPNVPIEQLGQTVMCSLSVGLVCKNQDQRFGGPIPMNYCLNYEINVYCCEKCDHESSPTTATTIITTTTETPTPTISTPTETTMSTVSTTPGTSTPTPIISATTGTTTTPTPISTTPGTTTPTPISTTTGTTTTPTPISTTIGTSTPTPTPGTSTPTPISTTPGTTTPTPISTTTGTTTMPTPTSTSPGTTTPTPISTTPRTTTSTPISTTPRITTPTPSSTTTGTTTTPTPFSTTPGTTTPTPISTTPRTTTTTPSSTTMGTTTTPKPFSTTPGTTTPTPISTTPRTTTTPPSTMCKNQDQTLGGPIPMNYCLNYEISIYCCGKCGHEFSSTTATTIITTTTETPTPTISTPTETTTSAVSTTPGTSTPTPTISTTTGTTTMPTPISTTPGTTTPTPISTTTGTTTTPTPTSTTPGTTTPIPTISTTPGTSTPTPISTTPGTSTPTPISTTPGTTTPTSTISTTTGTMTIITSTISTTTETPTPTISTTTETTTSTVSTTPGTSTPTPTISTTPGTTTPTSTISTTTGTTTIITSTISTTTETPTPTISTTTETTTSTVSTTPGTSTPTPTISTTPGTTTPTPISTTTGTTTTPTPISTTPGTTTPTSTISTTTGTTTTPTPISTTPGTTTPTPTISTTPGTTTTPTPIRTTVPTPVSTTTEATTPTTTTTETSSPTSITSTTTPIPGLPTSIPLITPSISMVTGTSVSTSNLVLCCHLNDTYYSPGELVYNGTHGGFCYYVNCSLDCKLEIFNWSCPSTPSPTTTPSKPTPTSAPSIPSSPPTPSKLTPTSTPTTKPTGCPDFDPPRQENETFWLCNCTMAVCKHGNTVEIVKVECKPPPKPTCSNGLTPVRVMDPDGCCWHWECDSYNGLSFSIKLPYRLFGNNTKGQCGTCTNDTSDDCMRPSGEVISDCEVAADDWVVNDPSKPHCPNTIVTTKRPAVTHPGGTPCVSSPLCELIKDSLFAPCHAVAPPQHYYEACVFDSCFVPDGGLECASLQSYAALCAQEGICVDWRNHTHGTCSVTCPSHREYRACGPAEEPTCQSSPPEQNATRLVEGCFCPEGTMSYAPGFDICVELCGCVGPDNVPREFGEHFTLDCKDCVCLEGGSGIVCQPRKCSPKPITCEEDGTYPVLEVNPADTCCNITSCKCNTSLCLERPPVCSLGFEVKSQTVPERCCPVYSCVPKGVCVVGNAEYQPGSPVYSSKCQNCVCTDTVDKDTRLHVISCTHVPCNTTCNPGFELVEAPGECCRKCQQTHCIVNLPGNQRLILKPGDRKSDPRSNCTFFSCVKIHNQLISSVSNITCPDFDPSDCLPGTIKLMPNGCCKKCVSRNETRIPCSAIPVARNITHAGCTRQVLTSYCSGSCGTFSMYSAESQSLDHKCSCCKEARTSRREVRLTCPDGSSLLHSYTHIESCLCQDATCGLPLAQPGRARRSDPRARRRGRS</sequence>
<gene>
    <name evidence="2" type="primary">MUC2</name>
</gene>
<dbReference type="RefSeq" id="XP_042638044.1">
    <property type="nucleotide sequence ID" value="XM_042782110.1"/>
</dbReference>
<evidence type="ECO:0000313" key="1">
    <source>
        <dbReference type="Proteomes" id="UP000694850"/>
    </source>
</evidence>
<proteinExistence type="predicted"/>
<protein>
    <submittedName>
        <fullName evidence="2">Mucin-2</fullName>
    </submittedName>
</protein>